<evidence type="ECO:0000256" key="1">
    <source>
        <dbReference type="SAM" id="Phobius"/>
    </source>
</evidence>
<reference evidence="2 3" key="1">
    <citation type="submission" date="2020-04" db="EMBL/GenBank/DDBJ databases">
        <title>Thalassotalea sp. M1531, isolated from the surface of marine red alga.</title>
        <authorList>
            <person name="Pang L."/>
            <person name="Lu D.-C."/>
        </authorList>
    </citation>
    <scope>NUCLEOTIDE SEQUENCE [LARGE SCALE GENOMIC DNA]</scope>
    <source>
        <strain evidence="2 3">M1531</strain>
    </source>
</reference>
<comment type="caution">
    <text evidence="2">The sequence shown here is derived from an EMBL/GenBank/DDBJ whole genome shotgun (WGS) entry which is preliminary data.</text>
</comment>
<gene>
    <name evidence="2" type="ORF">HII17_09140</name>
</gene>
<organism evidence="2 3">
    <name type="scientific">Thalassotalea algicola</name>
    <dbReference type="NCBI Taxonomy" id="2716224"/>
    <lineage>
        <taxon>Bacteria</taxon>
        <taxon>Pseudomonadati</taxon>
        <taxon>Pseudomonadota</taxon>
        <taxon>Gammaproteobacteria</taxon>
        <taxon>Alteromonadales</taxon>
        <taxon>Colwelliaceae</taxon>
        <taxon>Thalassotalea</taxon>
    </lineage>
</organism>
<accession>A0A7Y0LDN5</accession>
<dbReference type="InterPro" id="IPR011044">
    <property type="entry name" value="Quino_amine_DH_bsu"/>
</dbReference>
<evidence type="ECO:0008006" key="4">
    <source>
        <dbReference type="Google" id="ProtNLM"/>
    </source>
</evidence>
<dbReference type="Proteomes" id="UP000568664">
    <property type="component" value="Unassembled WGS sequence"/>
</dbReference>
<protein>
    <recommendedName>
        <fullName evidence="4">SdiA-regulated family protein</fullName>
    </recommendedName>
</protein>
<dbReference type="AlphaFoldDB" id="A0A7Y0LDN5"/>
<feature type="transmembrane region" description="Helical" evidence="1">
    <location>
        <begin position="6"/>
        <end position="25"/>
    </location>
</feature>
<dbReference type="SUPFAM" id="SSF50969">
    <property type="entry name" value="YVTN repeat-like/Quinoprotein amine dehydrogenase"/>
    <property type="match status" value="1"/>
</dbReference>
<name>A0A7Y0LDN5_9GAMM</name>
<keyword evidence="3" id="KW-1185">Reference proteome</keyword>
<dbReference type="EMBL" id="JABBXH010000003">
    <property type="protein sequence ID" value="NMP31726.1"/>
    <property type="molecule type" value="Genomic_DNA"/>
</dbReference>
<keyword evidence="1" id="KW-0472">Membrane</keyword>
<evidence type="ECO:0000313" key="3">
    <source>
        <dbReference type="Proteomes" id="UP000568664"/>
    </source>
</evidence>
<evidence type="ECO:0000313" key="2">
    <source>
        <dbReference type="EMBL" id="NMP31726.1"/>
    </source>
</evidence>
<sequence>MKTKIATTFALLLVIVFCFIGFRVYKLYHNKITSIAPEVNEISGAEFDKHGNFWAINDGGDGPLLYHLNRQGEIVRTIEITNALNKDWEDMTQNSFGHFFIGDFGNNSRQRTWLTVYKIENPIDIKTATTTAEIIKFKYPILPDAIHPESNGNHDVEAFVYYQNSLYLFTKNRTKPFDGKTHLFRIGDHADNYEAKYISSFVTCTYIKELCWITSAALSPDRKKLALLDHRTIWLFEQWQGNDFFSGKVRKIDLGVITQKESLTFVDNNTLVFTDEAFKGIGGNAYLISLDEQSATDKIDAVKQD</sequence>
<keyword evidence="1" id="KW-0812">Transmembrane</keyword>
<keyword evidence="1" id="KW-1133">Transmembrane helix</keyword>
<proteinExistence type="predicted"/>